<evidence type="ECO:0000256" key="1">
    <source>
        <dbReference type="ARBA" id="ARBA00005791"/>
    </source>
</evidence>
<protein>
    <submittedName>
        <fullName evidence="4">Thioredoxin</fullName>
    </submittedName>
</protein>
<dbReference type="AlphaFoldDB" id="A0A4R4J2Z5"/>
<dbReference type="Proteomes" id="UP000295550">
    <property type="component" value="Unassembled WGS sequence"/>
</dbReference>
<reference evidence="4 5" key="1">
    <citation type="journal article" date="2019" name="Int. J. Syst. Evol. Microbiol.">
        <title>Photorhabdus khanii subsp. guanajuatensis subsp. nov., isolated from Heterorhabditis atacamensis, and Photorhabdus luminescens subsp. mexicana subsp. nov., isolated from Heterorhabditis mexicana entomopathogenic nematodes.</title>
        <authorList>
            <person name="Machado R.A.R."/>
            <person name="Bruno P."/>
            <person name="Arce C.C.M."/>
            <person name="Liechti N."/>
            <person name="Kohler A."/>
            <person name="Bernal J."/>
            <person name="Bruggmann R."/>
            <person name="Turlings T.C.J."/>
        </authorList>
    </citation>
    <scope>NUCLEOTIDE SEQUENCE [LARGE SCALE GENOMIC DNA]</scope>
    <source>
        <strain evidence="4 5">MEX47-22</strain>
    </source>
</reference>
<dbReference type="Pfam" id="PF13462">
    <property type="entry name" value="Thioredoxin_4"/>
    <property type="match status" value="1"/>
</dbReference>
<gene>
    <name evidence="4" type="ORF">C5468_17370</name>
</gene>
<dbReference type="InterPro" id="IPR012336">
    <property type="entry name" value="Thioredoxin-like_fold"/>
</dbReference>
<organism evidence="4 5">
    <name type="scientific">Photorhabdus luminescens subsp. mexicana</name>
    <dbReference type="NCBI Taxonomy" id="2100167"/>
    <lineage>
        <taxon>Bacteria</taxon>
        <taxon>Pseudomonadati</taxon>
        <taxon>Pseudomonadota</taxon>
        <taxon>Gammaproteobacteria</taxon>
        <taxon>Enterobacterales</taxon>
        <taxon>Morganellaceae</taxon>
        <taxon>Photorhabdus</taxon>
    </lineage>
</organism>
<keyword evidence="2" id="KW-1133">Transmembrane helix</keyword>
<dbReference type="PANTHER" id="PTHR13887:SF56">
    <property type="entry name" value="THIOREDOXIN-LIKE REDUCTASE RV2466C"/>
    <property type="match status" value="1"/>
</dbReference>
<dbReference type="EMBL" id="PUJX01000019">
    <property type="protein sequence ID" value="TDB47863.1"/>
    <property type="molecule type" value="Genomic_DNA"/>
</dbReference>
<accession>A0A4R4J2Z5</accession>
<feature type="domain" description="Thioredoxin-like fold" evidence="3">
    <location>
        <begin position="114"/>
        <end position="267"/>
    </location>
</feature>
<feature type="transmembrane region" description="Helical" evidence="2">
    <location>
        <begin position="20"/>
        <end position="41"/>
    </location>
</feature>
<dbReference type="PANTHER" id="PTHR13887">
    <property type="entry name" value="GLUTATHIONE S-TRANSFERASE KAPPA"/>
    <property type="match status" value="1"/>
</dbReference>
<evidence type="ECO:0000259" key="3">
    <source>
        <dbReference type="Pfam" id="PF13462"/>
    </source>
</evidence>
<name>A0A4R4J2Z5_PHOLU</name>
<evidence type="ECO:0000313" key="4">
    <source>
        <dbReference type="EMBL" id="TDB47863.1"/>
    </source>
</evidence>
<keyword evidence="2" id="KW-0472">Membrane</keyword>
<comment type="similarity">
    <text evidence="1">Belongs to the thioredoxin family. DsbA subfamily.</text>
</comment>
<dbReference type="InterPro" id="IPR036249">
    <property type="entry name" value="Thioredoxin-like_sf"/>
</dbReference>
<comment type="caution">
    <text evidence="4">The sequence shown here is derived from an EMBL/GenBank/DDBJ whole genome shotgun (WGS) entry which is preliminary data.</text>
</comment>
<dbReference type="SUPFAM" id="SSF52833">
    <property type="entry name" value="Thioredoxin-like"/>
    <property type="match status" value="1"/>
</dbReference>
<dbReference type="Gene3D" id="3.40.30.10">
    <property type="entry name" value="Glutaredoxin"/>
    <property type="match status" value="1"/>
</dbReference>
<evidence type="ECO:0000256" key="2">
    <source>
        <dbReference type="SAM" id="Phobius"/>
    </source>
</evidence>
<sequence length="304" mass="33330">MHFWGGIVQSETKVNKAVVLGPIIIGGLVLVAAGFSVYTAIKMFTLDSKINAVQGQLSDVSAKLTSAQVGMATSGGDFKSAVQQVLVGLEEDKLAKQRKDLFKGWENTSVDEEGRYIYGNPKARFTLINYEDMECPFCRRFHQTPKYLVDTANNGAVNWEWRHFPLSFHEPMSTKGALIVECIGQQKGAQGFWAATNYWFMNTETNGKGVAGAEQMAALFQIDRAKYDVCLTDKAVIQRIKTDMDLGAKSDVTGTPTTIVRDNVTGKEVAVVGVQPFAKFVEVIQGMVNEGKANSESDEIPPVK</sequence>
<evidence type="ECO:0000313" key="5">
    <source>
        <dbReference type="Proteomes" id="UP000295550"/>
    </source>
</evidence>
<keyword evidence="2" id="KW-0812">Transmembrane</keyword>
<proteinExistence type="inferred from homology"/>